<evidence type="ECO:0000313" key="3">
    <source>
        <dbReference type="Proteomes" id="UP000322267"/>
    </source>
</evidence>
<dbReference type="Pfam" id="PF11167">
    <property type="entry name" value="DUF2953"/>
    <property type="match status" value="1"/>
</dbReference>
<proteinExistence type="predicted"/>
<dbReference type="InterPro" id="IPR021338">
    <property type="entry name" value="DUF2953"/>
</dbReference>
<dbReference type="Proteomes" id="UP000322267">
    <property type="component" value="Unassembled WGS sequence"/>
</dbReference>
<dbReference type="OrthoDB" id="1683589at2"/>
<reference evidence="2 3" key="1">
    <citation type="submission" date="2019-08" db="EMBL/GenBank/DDBJ databases">
        <title>Bacillus genomes from the desert of Cuatro Cienegas, Coahuila.</title>
        <authorList>
            <person name="Olmedo-Alvarez G."/>
        </authorList>
    </citation>
    <scope>NUCLEOTIDE SEQUENCE [LARGE SCALE GENOMIC DNA]</scope>
    <source>
        <strain evidence="2 3">CH34_1T</strain>
    </source>
</reference>
<dbReference type="AlphaFoldDB" id="A0A5D4P1I7"/>
<evidence type="ECO:0000256" key="1">
    <source>
        <dbReference type="SAM" id="Phobius"/>
    </source>
</evidence>
<sequence>MWKKVNGWIITLIVVLALILFLVIIILITKLTITVSLYHGNDNDHFIIRFRAWFGLIKYKVEVPMVKLDDDGPNIVFEEKTEKGSEGKGKEKDKLKKETPEEMLASIKDFRELLQHVAGLHRIVRSFMKKVKIGDVKWQTVFGTGDAASTGTMTGLMWGAKGGVIGVMSNYMQLQSKPQLAVIPSFQKALIQTEFSCIITFRVGHAILAGIKLIKFWKGGKPKFQTKPLAVVSEKNQSI</sequence>
<comment type="caution">
    <text evidence="2">The sequence shown here is derived from an EMBL/GenBank/DDBJ whole genome shotgun (WGS) entry which is preliminary data.</text>
</comment>
<evidence type="ECO:0000313" key="2">
    <source>
        <dbReference type="EMBL" id="TYS19939.1"/>
    </source>
</evidence>
<keyword evidence="1" id="KW-0812">Transmembrane</keyword>
<feature type="transmembrane region" description="Helical" evidence="1">
    <location>
        <begin position="7"/>
        <end position="28"/>
    </location>
</feature>
<organism evidence="2 3">
    <name type="scientific">Rossellomorea vietnamensis</name>
    <dbReference type="NCBI Taxonomy" id="218284"/>
    <lineage>
        <taxon>Bacteria</taxon>
        <taxon>Bacillati</taxon>
        <taxon>Bacillota</taxon>
        <taxon>Bacilli</taxon>
        <taxon>Bacillales</taxon>
        <taxon>Bacillaceae</taxon>
        <taxon>Rossellomorea</taxon>
    </lineage>
</organism>
<keyword evidence="1" id="KW-1133">Transmembrane helix</keyword>
<dbReference type="EMBL" id="VTEI01000001">
    <property type="protein sequence ID" value="TYS19939.1"/>
    <property type="molecule type" value="Genomic_DNA"/>
</dbReference>
<protein>
    <submittedName>
        <fullName evidence="2">DUF2953 domain-containing protein</fullName>
    </submittedName>
</protein>
<name>A0A5D4P1I7_9BACI</name>
<gene>
    <name evidence="2" type="ORF">FZC78_01620</name>
</gene>
<keyword evidence="1" id="KW-0472">Membrane</keyword>
<accession>A0A5D4P1I7</accession>